<reference evidence="5" key="1">
    <citation type="submission" date="2020-12" db="EMBL/GenBank/DDBJ databases">
        <authorList>
            <person name="Huq M.A."/>
        </authorList>
    </citation>
    <scope>NUCLEOTIDE SEQUENCE</scope>
    <source>
        <strain evidence="5">MAHUQ-46</strain>
    </source>
</reference>
<accession>A0A934MQ81</accession>
<dbReference type="EMBL" id="JAELUP010000097">
    <property type="protein sequence ID" value="MBJ6362876.1"/>
    <property type="molecule type" value="Genomic_DNA"/>
</dbReference>
<dbReference type="PANTHER" id="PTHR46796:SF13">
    <property type="entry name" value="HTH-TYPE TRANSCRIPTIONAL ACTIVATOR RHAS"/>
    <property type="match status" value="1"/>
</dbReference>
<keyword evidence="2" id="KW-0238">DNA-binding</keyword>
<protein>
    <submittedName>
        <fullName evidence="5">Helix-turn-helix domain-containing protein</fullName>
    </submittedName>
</protein>
<keyword evidence="1" id="KW-0805">Transcription regulation</keyword>
<comment type="caution">
    <text evidence="5">The sequence shown here is derived from an EMBL/GenBank/DDBJ whole genome shotgun (WGS) entry which is preliminary data.</text>
</comment>
<dbReference type="Proteomes" id="UP000640274">
    <property type="component" value="Unassembled WGS sequence"/>
</dbReference>
<dbReference type="RefSeq" id="WP_199020449.1">
    <property type="nucleotide sequence ID" value="NZ_JAELUP010000097.1"/>
</dbReference>
<keyword evidence="6" id="KW-1185">Reference proteome</keyword>
<evidence type="ECO:0000313" key="5">
    <source>
        <dbReference type="EMBL" id="MBJ6362876.1"/>
    </source>
</evidence>
<dbReference type="PANTHER" id="PTHR46796">
    <property type="entry name" value="HTH-TYPE TRANSCRIPTIONAL ACTIVATOR RHAS-RELATED"/>
    <property type="match status" value="1"/>
</dbReference>
<evidence type="ECO:0000256" key="3">
    <source>
        <dbReference type="ARBA" id="ARBA00023163"/>
    </source>
</evidence>
<sequence length="290" mass="34267">MRPANGRTYPYHPHIFKKVLDTYIERRTDASPLFQGGLLFYGFYINEFNKNQIFIAPDRCLHLVICCHREHPSANICGNIFTGRQGVFIRSECEYFVICFMPGYAEFFFKYPIGEFSEMQIPVQEVFPHATELLEKIAEQSSFEGRIRAFEIFYLKHFRDDLKIPPLVQYLTEKIITSRGALNVKELSEDTGYSSRYMLKTFEKFVGVSPKLLSRIVRFQNVLHLLERKQYNEALDRIFEMGYFDQNHFIKEFKEFSFLTPKKYIQQMESVQRLVNGHGVPIVQQLERKS</sequence>
<evidence type="ECO:0000259" key="4">
    <source>
        <dbReference type="PROSITE" id="PS01124"/>
    </source>
</evidence>
<dbReference type="Pfam" id="PF12833">
    <property type="entry name" value="HTH_18"/>
    <property type="match status" value="1"/>
</dbReference>
<dbReference type="AlphaFoldDB" id="A0A934MQ81"/>
<dbReference type="SMART" id="SM00342">
    <property type="entry name" value="HTH_ARAC"/>
    <property type="match status" value="1"/>
</dbReference>
<dbReference type="PROSITE" id="PS01124">
    <property type="entry name" value="HTH_ARAC_FAMILY_2"/>
    <property type="match status" value="1"/>
</dbReference>
<feature type="domain" description="HTH araC/xylS-type" evidence="4">
    <location>
        <begin position="165"/>
        <end position="267"/>
    </location>
</feature>
<organism evidence="5 6">
    <name type="scientific">Paenibacillus roseus</name>
    <dbReference type="NCBI Taxonomy" id="2798579"/>
    <lineage>
        <taxon>Bacteria</taxon>
        <taxon>Bacillati</taxon>
        <taxon>Bacillota</taxon>
        <taxon>Bacilli</taxon>
        <taxon>Bacillales</taxon>
        <taxon>Paenibacillaceae</taxon>
        <taxon>Paenibacillus</taxon>
    </lineage>
</organism>
<dbReference type="GO" id="GO:0003700">
    <property type="term" value="F:DNA-binding transcription factor activity"/>
    <property type="evidence" value="ECO:0007669"/>
    <property type="project" value="InterPro"/>
</dbReference>
<dbReference type="InterPro" id="IPR018060">
    <property type="entry name" value="HTH_AraC"/>
</dbReference>
<evidence type="ECO:0000256" key="2">
    <source>
        <dbReference type="ARBA" id="ARBA00023125"/>
    </source>
</evidence>
<proteinExistence type="predicted"/>
<dbReference type="InterPro" id="IPR050204">
    <property type="entry name" value="AraC_XylS_family_regulators"/>
</dbReference>
<keyword evidence="3" id="KW-0804">Transcription</keyword>
<dbReference type="GO" id="GO:0043565">
    <property type="term" value="F:sequence-specific DNA binding"/>
    <property type="evidence" value="ECO:0007669"/>
    <property type="project" value="InterPro"/>
</dbReference>
<name>A0A934MQ81_9BACL</name>
<evidence type="ECO:0000313" key="6">
    <source>
        <dbReference type="Proteomes" id="UP000640274"/>
    </source>
</evidence>
<gene>
    <name evidence="5" type="ORF">JFN88_16790</name>
</gene>
<evidence type="ECO:0000256" key="1">
    <source>
        <dbReference type="ARBA" id="ARBA00023015"/>
    </source>
</evidence>
<dbReference type="Gene3D" id="1.10.10.60">
    <property type="entry name" value="Homeodomain-like"/>
    <property type="match status" value="1"/>
</dbReference>